<sequence>PLLIGLTRPILVLMPVHIFKFCIQIVRNFPDGWPCWSGMMANVSLQTVVNMLVRSSFNKEVRDEPSIPLKR</sequence>
<feature type="non-terminal residue" evidence="1">
    <location>
        <position position="1"/>
    </location>
</feature>
<reference evidence="1" key="1">
    <citation type="submission" date="2014-12" db="EMBL/GenBank/DDBJ databases">
        <title>Insight into the proteome of Arion vulgaris.</title>
        <authorList>
            <person name="Aradska J."/>
            <person name="Bulat T."/>
            <person name="Smidak R."/>
            <person name="Sarate P."/>
            <person name="Gangsoo J."/>
            <person name="Sialana F."/>
            <person name="Bilban M."/>
            <person name="Lubec G."/>
        </authorList>
    </citation>
    <scope>NUCLEOTIDE SEQUENCE</scope>
    <source>
        <tissue evidence="1">Skin</tissue>
    </source>
</reference>
<gene>
    <name evidence="1" type="primary">ORF214376</name>
</gene>
<proteinExistence type="predicted"/>
<evidence type="ECO:0000313" key="1">
    <source>
        <dbReference type="EMBL" id="CEK97016.1"/>
    </source>
</evidence>
<protein>
    <submittedName>
        <fullName evidence="1">Uncharacterized protein</fullName>
    </submittedName>
</protein>
<dbReference type="EMBL" id="HACG01050151">
    <property type="protein sequence ID" value="CEK97016.1"/>
    <property type="molecule type" value="Transcribed_RNA"/>
</dbReference>
<accession>A0A0B7BXD3</accession>
<name>A0A0B7BXD3_9EUPU</name>
<dbReference type="AlphaFoldDB" id="A0A0B7BXD3"/>
<organism evidence="1">
    <name type="scientific">Arion vulgaris</name>
    <dbReference type="NCBI Taxonomy" id="1028688"/>
    <lineage>
        <taxon>Eukaryota</taxon>
        <taxon>Metazoa</taxon>
        <taxon>Spiralia</taxon>
        <taxon>Lophotrochozoa</taxon>
        <taxon>Mollusca</taxon>
        <taxon>Gastropoda</taxon>
        <taxon>Heterobranchia</taxon>
        <taxon>Euthyneura</taxon>
        <taxon>Panpulmonata</taxon>
        <taxon>Eupulmonata</taxon>
        <taxon>Stylommatophora</taxon>
        <taxon>Helicina</taxon>
        <taxon>Arionoidea</taxon>
        <taxon>Arionidae</taxon>
        <taxon>Arion</taxon>
    </lineage>
</organism>